<feature type="chain" id="PRO_5046237442" evidence="1">
    <location>
        <begin position="28"/>
        <end position="324"/>
    </location>
</feature>
<dbReference type="InterPro" id="IPR050583">
    <property type="entry name" value="Mycobacterial_A85_antigen"/>
</dbReference>
<dbReference type="Gene3D" id="3.40.50.1820">
    <property type="entry name" value="alpha/beta hydrolase"/>
    <property type="match status" value="1"/>
</dbReference>
<keyword evidence="3" id="KW-1185">Reference proteome</keyword>
<dbReference type="RefSeq" id="WP_330153886.1">
    <property type="nucleotide sequence ID" value="NZ_JAUZMZ010000153.1"/>
</dbReference>
<dbReference type="Proteomes" id="UP001331936">
    <property type="component" value="Unassembled WGS sequence"/>
</dbReference>
<dbReference type="GO" id="GO:0016787">
    <property type="term" value="F:hydrolase activity"/>
    <property type="evidence" value="ECO:0007669"/>
    <property type="project" value="UniProtKB-KW"/>
</dbReference>
<keyword evidence="1" id="KW-0732">Signal</keyword>
<dbReference type="PANTHER" id="PTHR48098:SF1">
    <property type="entry name" value="DIACYLGLYCEROL ACYLTRANSFERASE_MYCOLYLTRANSFERASE AG85A"/>
    <property type="match status" value="1"/>
</dbReference>
<gene>
    <name evidence="2" type="ORF">Q8814_20765</name>
</gene>
<dbReference type="InterPro" id="IPR029058">
    <property type="entry name" value="AB_hydrolase_fold"/>
</dbReference>
<protein>
    <submittedName>
        <fullName evidence="2">Alpha/beta hydrolase family protein</fullName>
    </submittedName>
</protein>
<evidence type="ECO:0000313" key="2">
    <source>
        <dbReference type="EMBL" id="MEE2034518.1"/>
    </source>
</evidence>
<keyword evidence="2" id="KW-0378">Hydrolase</keyword>
<evidence type="ECO:0000256" key="1">
    <source>
        <dbReference type="SAM" id="SignalP"/>
    </source>
</evidence>
<dbReference type="SUPFAM" id="SSF53474">
    <property type="entry name" value="alpha/beta-Hydrolases"/>
    <property type="match status" value="1"/>
</dbReference>
<accession>A0ABU7JWX0</accession>
<dbReference type="EMBL" id="JAUZMZ010000153">
    <property type="protein sequence ID" value="MEE2034518.1"/>
    <property type="molecule type" value="Genomic_DNA"/>
</dbReference>
<reference evidence="2 3" key="1">
    <citation type="submission" date="2023-08" db="EMBL/GenBank/DDBJ databases">
        <authorList>
            <person name="Girao M."/>
            <person name="Carvalho M.F."/>
        </authorList>
    </citation>
    <scope>NUCLEOTIDE SEQUENCE [LARGE SCALE GENOMIC DNA]</scope>
    <source>
        <strain evidence="2 3">CC-R104</strain>
    </source>
</reference>
<organism evidence="2 3">
    <name type="scientific">Rhodococcus chondri</name>
    <dbReference type="NCBI Taxonomy" id="3065941"/>
    <lineage>
        <taxon>Bacteria</taxon>
        <taxon>Bacillati</taxon>
        <taxon>Actinomycetota</taxon>
        <taxon>Actinomycetes</taxon>
        <taxon>Mycobacteriales</taxon>
        <taxon>Nocardiaceae</taxon>
        <taxon>Rhodococcus</taxon>
    </lineage>
</organism>
<feature type="signal peptide" evidence="1">
    <location>
        <begin position="1"/>
        <end position="27"/>
    </location>
</feature>
<comment type="caution">
    <text evidence="2">The sequence shown here is derived from an EMBL/GenBank/DDBJ whole genome shotgun (WGS) entry which is preliminary data.</text>
</comment>
<dbReference type="Pfam" id="PF00756">
    <property type="entry name" value="Esterase"/>
    <property type="match status" value="1"/>
</dbReference>
<dbReference type="InterPro" id="IPR000801">
    <property type="entry name" value="Esterase-like"/>
</dbReference>
<name>A0ABU7JWX0_9NOCA</name>
<proteinExistence type="predicted"/>
<sequence length="324" mass="33585">MLFRFLGSTVVAALVSLGLGAYVPVAAEPGGDVAWVVSTRVLSPTHSVVDVYSPAMGRVVSNDVLRPAHGGSLPTLYLLNGALGNEDGVGWINDSQVRSFFADKDVTVVLPTGGRLGFYTDWRAPDPLLGSYQWQTYLTSELPAVIDGEFGGNGRNAVAGLSMSGGPALDLAIQAPGLYRAAASFSGCPAPSHPLVAAGMSAMIAAGLSDPLNMWGLPGSTDWRLHDPALNAAKLRGTAVYVGAARGAFGAVDRIPEGAIPPFGGAVVEALVYRCTEILVGTLRAADAPATVSLRTTGAHTWALFEDQLREAWSTTIAPALGTR</sequence>
<dbReference type="PANTHER" id="PTHR48098">
    <property type="entry name" value="ENTEROCHELIN ESTERASE-RELATED"/>
    <property type="match status" value="1"/>
</dbReference>
<evidence type="ECO:0000313" key="3">
    <source>
        <dbReference type="Proteomes" id="UP001331936"/>
    </source>
</evidence>